<evidence type="ECO:0000313" key="1">
    <source>
        <dbReference type="EMBL" id="GHA21244.1"/>
    </source>
</evidence>
<comment type="caution">
    <text evidence="1">The sequence shown here is derived from an EMBL/GenBank/DDBJ whole genome shotgun (WGS) entry which is preliminary data.</text>
</comment>
<name>A0A918S268_9HYPH</name>
<dbReference type="RefSeq" id="WP_189425000.1">
    <property type="nucleotide sequence ID" value="NZ_BMZE01000002.1"/>
</dbReference>
<organism evidence="1 2">
    <name type="scientific">Devosia pacifica</name>
    <dbReference type="NCBI Taxonomy" id="1335967"/>
    <lineage>
        <taxon>Bacteria</taxon>
        <taxon>Pseudomonadati</taxon>
        <taxon>Pseudomonadota</taxon>
        <taxon>Alphaproteobacteria</taxon>
        <taxon>Hyphomicrobiales</taxon>
        <taxon>Devosiaceae</taxon>
        <taxon>Devosia</taxon>
    </lineage>
</organism>
<accession>A0A918S268</accession>
<sequence length="212" mass="22740">MYQPPAFIETEPEPLFDFMAANPLGLLISVGPEGALADPVPFVLDRDGGERGTLRCHVSRANPQWQVLSDAPEALIVFRGADGYISPSWYPAKAEHGRVVPTWNYAVVEARGVASIHQEPEWLAAQIEALTRLHEGKRPQPWAVSDAPASFIAGQIKGIVGIEVPIASLAGKFKASQNRAVPDRQGVAAGLENAGDAASLAMRDMVRERGGL</sequence>
<dbReference type="InterPro" id="IPR007396">
    <property type="entry name" value="TR_PAI2-type"/>
</dbReference>
<dbReference type="AlphaFoldDB" id="A0A918S268"/>
<dbReference type="SUPFAM" id="SSF50475">
    <property type="entry name" value="FMN-binding split barrel"/>
    <property type="match status" value="1"/>
</dbReference>
<reference evidence="1" key="1">
    <citation type="journal article" date="2014" name="Int. J. Syst. Evol. Microbiol.">
        <title>Complete genome sequence of Corynebacterium casei LMG S-19264T (=DSM 44701T), isolated from a smear-ripened cheese.</title>
        <authorList>
            <consortium name="US DOE Joint Genome Institute (JGI-PGF)"/>
            <person name="Walter F."/>
            <person name="Albersmeier A."/>
            <person name="Kalinowski J."/>
            <person name="Ruckert C."/>
        </authorList>
    </citation>
    <scope>NUCLEOTIDE SEQUENCE</scope>
    <source>
        <strain evidence="1">KCTC 32437</strain>
    </source>
</reference>
<evidence type="ECO:0000313" key="2">
    <source>
        <dbReference type="Proteomes" id="UP000646579"/>
    </source>
</evidence>
<dbReference type="Pfam" id="PF04299">
    <property type="entry name" value="FMN_bind_2"/>
    <property type="match status" value="1"/>
</dbReference>
<proteinExistence type="predicted"/>
<dbReference type="Proteomes" id="UP000646579">
    <property type="component" value="Unassembled WGS sequence"/>
</dbReference>
<keyword evidence="2" id="KW-1185">Reference proteome</keyword>
<reference evidence="1" key="2">
    <citation type="submission" date="2020-09" db="EMBL/GenBank/DDBJ databases">
        <authorList>
            <person name="Sun Q."/>
            <person name="Kim S."/>
        </authorList>
    </citation>
    <scope>NUCLEOTIDE SEQUENCE</scope>
    <source>
        <strain evidence="1">KCTC 32437</strain>
    </source>
</reference>
<dbReference type="Gene3D" id="2.30.110.10">
    <property type="entry name" value="Electron Transport, Fmn-binding Protein, Chain A"/>
    <property type="match status" value="1"/>
</dbReference>
<dbReference type="PANTHER" id="PTHR35802:SF1">
    <property type="entry name" value="PROTEASE SYNTHASE AND SPORULATION PROTEIN PAI 2"/>
    <property type="match status" value="1"/>
</dbReference>
<dbReference type="PIRSF" id="PIRSF010372">
    <property type="entry name" value="PaiB"/>
    <property type="match status" value="1"/>
</dbReference>
<protein>
    <submittedName>
        <fullName evidence="1">Transcriptional regulator</fullName>
    </submittedName>
</protein>
<dbReference type="PANTHER" id="PTHR35802">
    <property type="entry name" value="PROTEASE SYNTHASE AND SPORULATION PROTEIN PAI 2"/>
    <property type="match status" value="1"/>
</dbReference>
<dbReference type="EMBL" id="BMZE01000002">
    <property type="protein sequence ID" value="GHA21244.1"/>
    <property type="molecule type" value="Genomic_DNA"/>
</dbReference>
<gene>
    <name evidence="1" type="ORF">GCM10007989_15600</name>
</gene>
<dbReference type="InterPro" id="IPR012349">
    <property type="entry name" value="Split_barrel_FMN-bd"/>
</dbReference>